<dbReference type="AlphaFoldDB" id="A0A397TP73"/>
<dbReference type="InterPro" id="IPR050672">
    <property type="entry name" value="FBXO45-Fsn/SPSB_families"/>
</dbReference>
<dbReference type="PROSITE" id="PS50097">
    <property type="entry name" value="BTB"/>
    <property type="match status" value="1"/>
</dbReference>
<dbReference type="SUPFAM" id="SSF49899">
    <property type="entry name" value="Concanavalin A-like lectins/glucanases"/>
    <property type="match status" value="1"/>
</dbReference>
<comment type="caution">
    <text evidence="3">The sequence shown here is derived from an EMBL/GenBank/DDBJ whole genome shotgun (WGS) entry which is preliminary data.</text>
</comment>
<dbReference type="InterPro" id="IPR013320">
    <property type="entry name" value="ConA-like_dom_sf"/>
</dbReference>
<organism evidence="3 4">
    <name type="scientific">Glomus cerebriforme</name>
    <dbReference type="NCBI Taxonomy" id="658196"/>
    <lineage>
        <taxon>Eukaryota</taxon>
        <taxon>Fungi</taxon>
        <taxon>Fungi incertae sedis</taxon>
        <taxon>Mucoromycota</taxon>
        <taxon>Glomeromycotina</taxon>
        <taxon>Glomeromycetes</taxon>
        <taxon>Glomerales</taxon>
        <taxon>Glomeraceae</taxon>
        <taxon>Glomus</taxon>
    </lineage>
</organism>
<dbReference type="PROSITE" id="PS50188">
    <property type="entry name" value="B302_SPRY"/>
    <property type="match status" value="1"/>
</dbReference>
<dbReference type="InterPro" id="IPR043136">
    <property type="entry name" value="B30.2/SPRY_sf"/>
</dbReference>
<sequence>MSLSNDLKSLLDNPLFSDIKIKENDGKEISAHRNILVIRSEVFKRLILNEVKETNQDVIEILEFSSDILLVILEYLYSEKVTEKTLKIEILAKAFHSANFFLLEQLKLQIIEFFKIYLENNKENKVSISAKILSQLLESMESPDNKLANLLYDSVNSVPLKSIEYCNLNAKALEYILSKVKKEETKMFSTSEYDLLHYIILWAANEISEEAFSFYKSCLPSSEIVKSLNMTYKQEWGFNIPSNISESHAKYQLTMIAKTSSLFNYVNLEHIHPFVISNTIESFDGLINSKILLDVYRKQALLAGKYACLEDNVSLQWDNHARGNNMYLDKSPFVVTSKSSSSHEWIRTKVPISGQGIYEWDIVVEMSCKYFWVGICTENGFNVDYNSWLGKHEYGWVLSSGGFICHNREYTDKYGQPFKENDRVTVHLNMRERTCFFSINGIRYPIAFRNLPDEIFPAVSFRSPGRARIEPR</sequence>
<dbReference type="CDD" id="cd11709">
    <property type="entry name" value="SPRY"/>
    <property type="match status" value="1"/>
</dbReference>
<dbReference type="Proteomes" id="UP000265703">
    <property type="component" value="Unassembled WGS sequence"/>
</dbReference>
<evidence type="ECO:0000313" key="3">
    <source>
        <dbReference type="EMBL" id="RIA99722.1"/>
    </source>
</evidence>
<dbReference type="InterPro" id="IPR001870">
    <property type="entry name" value="B30.2/SPRY"/>
</dbReference>
<keyword evidence="4" id="KW-1185">Reference proteome</keyword>
<dbReference type="Gene3D" id="3.30.710.10">
    <property type="entry name" value="Potassium Channel Kv1.1, Chain A"/>
    <property type="match status" value="1"/>
</dbReference>
<reference evidence="3 4" key="1">
    <citation type="submission" date="2018-06" db="EMBL/GenBank/DDBJ databases">
        <title>Comparative genomics reveals the genomic features of Rhizophagus irregularis, R. cerebriforme, R. diaphanum and Gigaspora rosea, and their symbiotic lifestyle signature.</title>
        <authorList>
            <person name="Morin E."/>
            <person name="San Clemente H."/>
            <person name="Chen E.C.H."/>
            <person name="De La Providencia I."/>
            <person name="Hainaut M."/>
            <person name="Kuo A."/>
            <person name="Kohler A."/>
            <person name="Murat C."/>
            <person name="Tang N."/>
            <person name="Roy S."/>
            <person name="Loubradou J."/>
            <person name="Henrissat B."/>
            <person name="Grigoriev I.V."/>
            <person name="Corradi N."/>
            <person name="Roux C."/>
            <person name="Martin F.M."/>
        </authorList>
    </citation>
    <scope>NUCLEOTIDE SEQUENCE [LARGE SCALE GENOMIC DNA]</scope>
    <source>
        <strain evidence="3 4">DAOM 227022</strain>
    </source>
</reference>
<proteinExistence type="predicted"/>
<protein>
    <submittedName>
        <fullName evidence="3">Concanavalin A-like lectin/glucanase domain-containing protein</fullName>
    </submittedName>
</protein>
<dbReference type="SMART" id="SM00225">
    <property type="entry name" value="BTB"/>
    <property type="match status" value="1"/>
</dbReference>
<accession>A0A397TP73</accession>
<dbReference type="SMART" id="SM00449">
    <property type="entry name" value="SPRY"/>
    <property type="match status" value="1"/>
</dbReference>
<dbReference type="InterPro" id="IPR000210">
    <property type="entry name" value="BTB/POZ_dom"/>
</dbReference>
<name>A0A397TP73_9GLOM</name>
<feature type="domain" description="B30.2/SPRY" evidence="2">
    <location>
        <begin position="275"/>
        <end position="472"/>
    </location>
</feature>
<dbReference type="Pfam" id="PF00622">
    <property type="entry name" value="SPRY"/>
    <property type="match status" value="1"/>
</dbReference>
<feature type="domain" description="BTB" evidence="1">
    <location>
        <begin position="17"/>
        <end position="85"/>
    </location>
</feature>
<dbReference type="InterPro" id="IPR011333">
    <property type="entry name" value="SKP1/BTB/POZ_sf"/>
</dbReference>
<dbReference type="Pfam" id="PF00651">
    <property type="entry name" value="BTB"/>
    <property type="match status" value="1"/>
</dbReference>
<dbReference type="GO" id="GO:0030246">
    <property type="term" value="F:carbohydrate binding"/>
    <property type="evidence" value="ECO:0007669"/>
    <property type="project" value="UniProtKB-KW"/>
</dbReference>
<evidence type="ECO:0000259" key="2">
    <source>
        <dbReference type="PROSITE" id="PS50188"/>
    </source>
</evidence>
<evidence type="ECO:0000313" key="4">
    <source>
        <dbReference type="Proteomes" id="UP000265703"/>
    </source>
</evidence>
<keyword evidence="3" id="KW-0430">Lectin</keyword>
<dbReference type="OrthoDB" id="6359816at2759"/>
<gene>
    <name evidence="3" type="ORF">C1645_811076</name>
</gene>
<dbReference type="InterPro" id="IPR003877">
    <property type="entry name" value="SPRY_dom"/>
</dbReference>
<dbReference type="SUPFAM" id="SSF54695">
    <property type="entry name" value="POZ domain"/>
    <property type="match status" value="1"/>
</dbReference>
<dbReference type="PANTHER" id="PTHR12245">
    <property type="entry name" value="SPRY DOMAIN CONTAINING SOCS BOX PROTEIN"/>
    <property type="match status" value="1"/>
</dbReference>
<evidence type="ECO:0000259" key="1">
    <source>
        <dbReference type="PROSITE" id="PS50097"/>
    </source>
</evidence>
<dbReference type="Gene3D" id="2.60.120.920">
    <property type="match status" value="1"/>
</dbReference>
<dbReference type="PANTHER" id="PTHR12245:SF5">
    <property type="entry name" value="SPRY DOMAIN-CONTAINING SOCS BOX PROTEIN 3"/>
    <property type="match status" value="1"/>
</dbReference>
<dbReference type="EMBL" id="QKYT01000001">
    <property type="protein sequence ID" value="RIA99722.1"/>
    <property type="molecule type" value="Genomic_DNA"/>
</dbReference>